<dbReference type="EMBL" id="JAJJPB010000050">
    <property type="protein sequence ID" value="MCC9296784.1"/>
    <property type="molecule type" value="Genomic_DNA"/>
</dbReference>
<proteinExistence type="predicted"/>
<dbReference type="Proteomes" id="UP001165422">
    <property type="component" value="Unassembled WGS sequence"/>
</dbReference>
<accession>A0ABS8NAC4</accession>
<keyword evidence="1" id="KW-0812">Transmembrane</keyword>
<comment type="caution">
    <text evidence="2">The sequence shown here is derived from an EMBL/GenBank/DDBJ whole genome shotgun (WGS) entry which is preliminary data.</text>
</comment>
<keyword evidence="1" id="KW-0472">Membrane</keyword>
<gene>
    <name evidence="2" type="ORF">LN736_18275</name>
</gene>
<evidence type="ECO:0000256" key="1">
    <source>
        <dbReference type="SAM" id="Phobius"/>
    </source>
</evidence>
<name>A0ABS8NAC4_9CLOT</name>
<feature type="transmembrane region" description="Helical" evidence="1">
    <location>
        <begin position="12"/>
        <end position="35"/>
    </location>
</feature>
<sequence>MVVRRKKGGLSYILAVVLMLYITVKLISSFEYVAYEFKELLVDTNTQVIYIDENNE</sequence>
<evidence type="ECO:0000313" key="2">
    <source>
        <dbReference type="EMBL" id="MCC9296784.1"/>
    </source>
</evidence>
<reference evidence="2" key="1">
    <citation type="submission" date="2021-11" db="EMBL/GenBank/DDBJ databases">
        <authorList>
            <person name="Qingchun L."/>
            <person name="Dong Z."/>
            <person name="Zongwei Q."/>
            <person name="Jia Z."/>
            <person name="Duotao L."/>
        </authorList>
    </citation>
    <scope>NUCLEOTIDE SEQUENCE</scope>
    <source>
        <strain evidence="2">WLY-B-L2</strain>
    </source>
</reference>
<protein>
    <submittedName>
        <fullName evidence="2">Uncharacterized protein</fullName>
    </submittedName>
</protein>
<organism evidence="2 3">
    <name type="scientific">Clostridium aromativorans</name>
    <dbReference type="NCBI Taxonomy" id="2836848"/>
    <lineage>
        <taxon>Bacteria</taxon>
        <taxon>Bacillati</taxon>
        <taxon>Bacillota</taxon>
        <taxon>Clostridia</taxon>
        <taxon>Eubacteriales</taxon>
        <taxon>Clostridiaceae</taxon>
        <taxon>Clostridium</taxon>
    </lineage>
</organism>
<dbReference type="RefSeq" id="WP_179977706.1">
    <property type="nucleotide sequence ID" value="NZ_JAJJPB010000050.1"/>
</dbReference>
<keyword evidence="3" id="KW-1185">Reference proteome</keyword>
<keyword evidence="1" id="KW-1133">Transmembrane helix</keyword>
<evidence type="ECO:0000313" key="3">
    <source>
        <dbReference type="Proteomes" id="UP001165422"/>
    </source>
</evidence>